<dbReference type="RefSeq" id="WP_079472464.1">
    <property type="nucleotide sequence ID" value="NZ_FUZZ01000004.1"/>
</dbReference>
<dbReference type="PANTHER" id="PTHR11575">
    <property type="entry name" value="5'-NUCLEOTIDASE-RELATED"/>
    <property type="match status" value="1"/>
</dbReference>
<dbReference type="Gene3D" id="3.60.21.10">
    <property type="match status" value="1"/>
</dbReference>
<protein>
    <submittedName>
        <fullName evidence="2">5'-nucleotidase</fullName>
    </submittedName>
</protein>
<reference evidence="2 3" key="1">
    <citation type="submission" date="2017-02" db="EMBL/GenBank/DDBJ databases">
        <authorList>
            <person name="Peterson S.W."/>
        </authorList>
    </citation>
    <scope>NUCLEOTIDE SEQUENCE [LARGE SCALE GENOMIC DNA]</scope>
    <source>
        <strain evidence="2 3">DSM 18108</strain>
    </source>
</reference>
<dbReference type="EMBL" id="FUZZ01000004">
    <property type="protein sequence ID" value="SKD09323.1"/>
    <property type="molecule type" value="Genomic_DNA"/>
</dbReference>
<evidence type="ECO:0000313" key="2">
    <source>
        <dbReference type="EMBL" id="SKD09323.1"/>
    </source>
</evidence>
<dbReference type="InterPro" id="IPR004843">
    <property type="entry name" value="Calcineurin-like_PHP"/>
</dbReference>
<dbReference type="STRING" id="393003.SAMN05660461_5207"/>
<keyword evidence="3" id="KW-1185">Reference proteome</keyword>
<dbReference type="Proteomes" id="UP000190166">
    <property type="component" value="Unassembled WGS sequence"/>
</dbReference>
<evidence type="ECO:0000313" key="3">
    <source>
        <dbReference type="Proteomes" id="UP000190166"/>
    </source>
</evidence>
<dbReference type="PANTHER" id="PTHR11575:SF24">
    <property type="entry name" value="5'-NUCLEOTIDASE"/>
    <property type="match status" value="1"/>
</dbReference>
<dbReference type="SUPFAM" id="SSF56300">
    <property type="entry name" value="Metallo-dependent phosphatases"/>
    <property type="match status" value="1"/>
</dbReference>
<dbReference type="GO" id="GO:0016787">
    <property type="term" value="F:hydrolase activity"/>
    <property type="evidence" value="ECO:0007669"/>
    <property type="project" value="InterPro"/>
</dbReference>
<dbReference type="PRINTS" id="PR01607">
    <property type="entry name" value="APYRASEFAMLY"/>
</dbReference>
<sequence length="282" mass="30638">MNKERRSFLRNTSLVTGLLLLQNPLKALTSASENATYLPGNNRELLIWHTNDLHGQPAGHRQEGEQGVFVDAGDFTCGTDNVNACMEMIRAMNKAGYHAATIGNRELANGQAALAALIPHMQFALVNCNYRFTDQSLARQVVRHKIVYAGSLKIGITGVGPQLTGTPGVTYLPPVEAADAVAATLKKEHNCHVVICLSHLGFQQPGETADNCDMATKSTHIDFVIGGHQQKMITTTAVFRNVAGNEVYLSQAGWNGMMTGKMKMLFNEHRQGCGIQPGYLMS</sequence>
<proteinExistence type="predicted"/>
<name>A0A1T5P9P9_9BACT</name>
<dbReference type="Pfam" id="PF00149">
    <property type="entry name" value="Metallophos"/>
    <property type="match status" value="1"/>
</dbReference>
<accession>A0A1T5P9P9</accession>
<gene>
    <name evidence="2" type="ORF">SAMN05660461_5207</name>
</gene>
<feature type="domain" description="Calcineurin-like phosphoesterase" evidence="1">
    <location>
        <begin position="47"/>
        <end position="230"/>
    </location>
</feature>
<dbReference type="AlphaFoldDB" id="A0A1T5P9P9"/>
<dbReference type="InterPro" id="IPR006179">
    <property type="entry name" value="5_nucleotidase/apyrase"/>
</dbReference>
<evidence type="ECO:0000259" key="1">
    <source>
        <dbReference type="Pfam" id="PF00149"/>
    </source>
</evidence>
<dbReference type="GO" id="GO:0009166">
    <property type="term" value="P:nucleotide catabolic process"/>
    <property type="evidence" value="ECO:0007669"/>
    <property type="project" value="InterPro"/>
</dbReference>
<organism evidence="2 3">
    <name type="scientific">Chitinophaga ginsengisegetis</name>
    <dbReference type="NCBI Taxonomy" id="393003"/>
    <lineage>
        <taxon>Bacteria</taxon>
        <taxon>Pseudomonadati</taxon>
        <taxon>Bacteroidota</taxon>
        <taxon>Chitinophagia</taxon>
        <taxon>Chitinophagales</taxon>
        <taxon>Chitinophagaceae</taxon>
        <taxon>Chitinophaga</taxon>
    </lineage>
</organism>
<dbReference type="InterPro" id="IPR029052">
    <property type="entry name" value="Metallo-depent_PP-like"/>
</dbReference>